<evidence type="ECO:0000313" key="5">
    <source>
        <dbReference type="Proteomes" id="UP001190700"/>
    </source>
</evidence>
<gene>
    <name evidence="4" type="ORF">CYMTET_28708</name>
</gene>
<reference evidence="4 5" key="1">
    <citation type="journal article" date="2015" name="Genome Biol. Evol.">
        <title>Comparative Genomics of a Bacterivorous Green Alga Reveals Evolutionary Causalities and Consequences of Phago-Mixotrophic Mode of Nutrition.</title>
        <authorList>
            <person name="Burns J.A."/>
            <person name="Paasch A."/>
            <person name="Narechania A."/>
            <person name="Kim E."/>
        </authorList>
    </citation>
    <scope>NUCLEOTIDE SEQUENCE [LARGE SCALE GENOMIC DNA]</scope>
    <source>
        <strain evidence="4 5">PLY_AMNH</strain>
    </source>
</reference>
<dbReference type="Gene3D" id="1.10.287.110">
    <property type="entry name" value="DnaJ domain"/>
    <property type="match status" value="1"/>
</dbReference>
<feature type="compositionally biased region" description="Pro residues" evidence="2">
    <location>
        <begin position="190"/>
        <end position="210"/>
    </location>
</feature>
<keyword evidence="5" id="KW-1185">Reference proteome</keyword>
<feature type="compositionally biased region" description="Basic and acidic residues" evidence="2">
    <location>
        <begin position="156"/>
        <end position="166"/>
    </location>
</feature>
<dbReference type="EMBL" id="LGRX02016195">
    <property type="protein sequence ID" value="KAK3262440.1"/>
    <property type="molecule type" value="Genomic_DNA"/>
</dbReference>
<evidence type="ECO:0000259" key="3">
    <source>
        <dbReference type="PROSITE" id="PS50076"/>
    </source>
</evidence>
<name>A0AAE0FMZ9_9CHLO</name>
<dbReference type="SUPFAM" id="SSF46565">
    <property type="entry name" value="Chaperone J-domain"/>
    <property type="match status" value="1"/>
</dbReference>
<dbReference type="Proteomes" id="UP001190700">
    <property type="component" value="Unassembled WGS sequence"/>
</dbReference>
<dbReference type="Pfam" id="PF00226">
    <property type="entry name" value="DnaJ"/>
    <property type="match status" value="1"/>
</dbReference>
<dbReference type="InterPro" id="IPR051339">
    <property type="entry name" value="DnaJ_subfamily_B"/>
</dbReference>
<dbReference type="InterPro" id="IPR001623">
    <property type="entry name" value="DnaJ_domain"/>
</dbReference>
<protein>
    <recommendedName>
        <fullName evidence="3">J domain-containing protein</fullName>
    </recommendedName>
</protein>
<dbReference type="GO" id="GO:0051087">
    <property type="term" value="F:protein-folding chaperone binding"/>
    <property type="evidence" value="ECO:0007669"/>
    <property type="project" value="TreeGrafter"/>
</dbReference>
<feature type="region of interest" description="Disordered" evidence="2">
    <location>
        <begin position="316"/>
        <end position="350"/>
    </location>
</feature>
<accession>A0AAE0FMZ9</accession>
<feature type="compositionally biased region" description="Basic and acidic residues" evidence="2">
    <location>
        <begin position="244"/>
        <end position="256"/>
    </location>
</feature>
<evidence type="ECO:0000256" key="2">
    <source>
        <dbReference type="SAM" id="MobiDB-lite"/>
    </source>
</evidence>
<dbReference type="SMART" id="SM00271">
    <property type="entry name" value="DnaJ"/>
    <property type="match status" value="1"/>
</dbReference>
<dbReference type="PANTHER" id="PTHR24078:SF553">
    <property type="entry name" value="DNAJ HOMOLOG SUBFAMILY B MEMBER 5"/>
    <property type="match status" value="1"/>
</dbReference>
<sequence length="613" mass="68906">MTGFYKNIFHCFTRKSLVLYNISPFSFPARQERGAKAKRSSNWAKAKAAASGTYDEYAKREYLHLKHELQRKAKQGKPKSKPRTTHIHSRTTFIHKAAEEPTAAPSTPAPPEPPSSPAPPAGALPQVRRSASTPTPKAAGSDADAPRSAWDPSPRPPEEPSSRESSQENETEVQGGYRVRPIVYTEPKPPKTAPSNPWPSYYPTPPPPPDLVSDSPESWSRPFTSFRPTRYWDATPSTGLDGDTQERPPKPADAETSRPSTSGWDPEHERASASFSAGFNDPPSRGTPLALRALPCCLPRTTLRQRLFQGLQRRGLSPLQSAPDSQSPLSAPAEPSALFKDEPAERTPNTGRDYYAILGVDEMASSEAIRKIYRQLALQLHPDKQLQHQRGGGEDWEDAGCVTACDLVSGREDADRPGAVSIQDRWMEVQEAYQILSDDTRRRAYDRKRQLQQLKQRVRPAARPSSMRHRATTAPIIRPKSRTVEVDVWLPPAILQRGGSRVVSFAQTRRSRERGIETVEKHFQLHIKKLSSDGDFVEYPGEGHEDSNCSPGDLRFVLRLSNRSENFQVRLEKEMKKLREPKREKRPFFQSEAHRYSLKENRTRSFSIADLMT</sequence>
<dbReference type="PRINTS" id="PR00625">
    <property type="entry name" value="JDOMAIN"/>
</dbReference>
<evidence type="ECO:0000256" key="1">
    <source>
        <dbReference type="ARBA" id="ARBA00023186"/>
    </source>
</evidence>
<dbReference type="CDD" id="cd06257">
    <property type="entry name" value="DnaJ"/>
    <property type="match status" value="1"/>
</dbReference>
<dbReference type="Gene3D" id="2.60.260.20">
    <property type="entry name" value="Urease metallochaperone UreE, N-terminal domain"/>
    <property type="match status" value="1"/>
</dbReference>
<proteinExistence type="predicted"/>
<dbReference type="PANTHER" id="PTHR24078">
    <property type="entry name" value="DNAJ HOMOLOG SUBFAMILY C MEMBER"/>
    <property type="match status" value="1"/>
</dbReference>
<feature type="region of interest" description="Disordered" evidence="2">
    <location>
        <begin position="96"/>
        <end position="286"/>
    </location>
</feature>
<feature type="compositionally biased region" description="Polar residues" evidence="2">
    <location>
        <begin position="318"/>
        <end position="329"/>
    </location>
</feature>
<organism evidence="4 5">
    <name type="scientific">Cymbomonas tetramitiformis</name>
    <dbReference type="NCBI Taxonomy" id="36881"/>
    <lineage>
        <taxon>Eukaryota</taxon>
        <taxon>Viridiplantae</taxon>
        <taxon>Chlorophyta</taxon>
        <taxon>Pyramimonadophyceae</taxon>
        <taxon>Pyramimonadales</taxon>
        <taxon>Pyramimonadaceae</taxon>
        <taxon>Cymbomonas</taxon>
    </lineage>
</organism>
<dbReference type="AlphaFoldDB" id="A0AAE0FMZ9"/>
<dbReference type="PROSITE" id="PS50076">
    <property type="entry name" value="DNAJ_2"/>
    <property type="match status" value="1"/>
</dbReference>
<keyword evidence="1" id="KW-0143">Chaperone</keyword>
<evidence type="ECO:0000313" key="4">
    <source>
        <dbReference type="EMBL" id="KAK3262440.1"/>
    </source>
</evidence>
<feature type="compositionally biased region" description="Pro residues" evidence="2">
    <location>
        <begin position="107"/>
        <end position="122"/>
    </location>
</feature>
<dbReference type="InterPro" id="IPR036869">
    <property type="entry name" value="J_dom_sf"/>
</dbReference>
<dbReference type="GO" id="GO:0051082">
    <property type="term" value="F:unfolded protein binding"/>
    <property type="evidence" value="ECO:0007669"/>
    <property type="project" value="TreeGrafter"/>
</dbReference>
<comment type="caution">
    <text evidence="4">The sequence shown here is derived from an EMBL/GenBank/DDBJ whole genome shotgun (WGS) entry which is preliminary data.</text>
</comment>
<feature type="domain" description="J" evidence="3">
    <location>
        <begin position="353"/>
        <end position="449"/>
    </location>
</feature>
<dbReference type="GO" id="GO:0005829">
    <property type="term" value="C:cytosol"/>
    <property type="evidence" value="ECO:0007669"/>
    <property type="project" value="TreeGrafter"/>
</dbReference>